<dbReference type="GO" id="GO:0016787">
    <property type="term" value="F:hydrolase activity"/>
    <property type="evidence" value="ECO:0007669"/>
    <property type="project" value="UniProtKB-KW"/>
</dbReference>
<dbReference type="Gene3D" id="3.40.50.1820">
    <property type="entry name" value="alpha/beta hydrolase"/>
    <property type="match status" value="1"/>
</dbReference>
<keyword evidence="4" id="KW-1185">Reference proteome</keyword>
<reference evidence="3 4" key="1">
    <citation type="submission" date="2016-10" db="EMBL/GenBank/DDBJ databases">
        <authorList>
            <person name="de Groot N.N."/>
        </authorList>
    </citation>
    <scope>NUCLEOTIDE SEQUENCE [LARGE SCALE GENOMIC DNA]</scope>
    <source>
        <strain evidence="3 4">BH539</strain>
    </source>
</reference>
<evidence type="ECO:0000313" key="3">
    <source>
        <dbReference type="EMBL" id="SDF93886.1"/>
    </source>
</evidence>
<accession>A0A1G7Q5U0</accession>
<dbReference type="OrthoDB" id="9808398at2"/>
<dbReference type="InterPro" id="IPR000639">
    <property type="entry name" value="Epox_hydrolase-like"/>
</dbReference>
<dbReference type="RefSeq" id="WP_092523777.1">
    <property type="nucleotide sequence ID" value="NZ_FNCI01000003.1"/>
</dbReference>
<name>A0A1G7Q5U0_9GAMM</name>
<feature type="domain" description="AB hydrolase-1" evidence="2">
    <location>
        <begin position="16"/>
        <end position="242"/>
    </location>
</feature>
<dbReference type="PANTHER" id="PTHR46118:SF4">
    <property type="entry name" value="PROTEIN ABHD11"/>
    <property type="match status" value="1"/>
</dbReference>
<dbReference type="EMBL" id="FNCI01000003">
    <property type="protein sequence ID" value="SDF93886.1"/>
    <property type="molecule type" value="Genomic_DNA"/>
</dbReference>
<dbReference type="Pfam" id="PF00561">
    <property type="entry name" value="Abhydrolase_1"/>
    <property type="match status" value="1"/>
</dbReference>
<dbReference type="SUPFAM" id="SSF53474">
    <property type="entry name" value="alpha/beta-Hydrolases"/>
    <property type="match status" value="1"/>
</dbReference>
<dbReference type="PRINTS" id="PR00412">
    <property type="entry name" value="EPOXHYDRLASE"/>
</dbReference>
<dbReference type="PRINTS" id="PR00111">
    <property type="entry name" value="ABHYDROLASE"/>
</dbReference>
<evidence type="ECO:0000259" key="2">
    <source>
        <dbReference type="Pfam" id="PF00561"/>
    </source>
</evidence>
<dbReference type="InterPro" id="IPR029058">
    <property type="entry name" value="AB_hydrolase_fold"/>
</dbReference>
<organism evidence="3 4">
    <name type="scientific">Onishia taeanensis</name>
    <dbReference type="NCBI Taxonomy" id="284577"/>
    <lineage>
        <taxon>Bacteria</taxon>
        <taxon>Pseudomonadati</taxon>
        <taxon>Pseudomonadota</taxon>
        <taxon>Gammaproteobacteria</taxon>
        <taxon>Oceanospirillales</taxon>
        <taxon>Halomonadaceae</taxon>
        <taxon>Onishia</taxon>
    </lineage>
</organism>
<evidence type="ECO:0000256" key="1">
    <source>
        <dbReference type="ARBA" id="ARBA00022801"/>
    </source>
</evidence>
<dbReference type="InterPro" id="IPR000073">
    <property type="entry name" value="AB_hydrolase_1"/>
</dbReference>
<keyword evidence="1" id="KW-0378">Hydrolase</keyword>
<dbReference type="Proteomes" id="UP000198641">
    <property type="component" value="Unassembled WGS sequence"/>
</dbReference>
<dbReference type="PANTHER" id="PTHR46118">
    <property type="entry name" value="PROTEIN ABHD11"/>
    <property type="match status" value="1"/>
</dbReference>
<evidence type="ECO:0000313" key="4">
    <source>
        <dbReference type="Proteomes" id="UP000198641"/>
    </source>
</evidence>
<proteinExistence type="predicted"/>
<dbReference type="AlphaFoldDB" id="A0A1G7Q5U0"/>
<sequence length="258" mass="28250">MTAELHTLDSGGDGTPLVVIHGLLGSADNWRSHIKQWQRRHRVVALDLRNHGQSPHLEGMAYQAMAEDVLAALDRLEIARCHLLGHSMGGKVAMSLARLAPERVASLIIADIAPVTYGHGHDEIFKALRHVEASAPANRREVDALMTEHIGEKAIRLFLATNLERDEAGGMRWRIGLDHIEAGYEDIRGEPAGQGAFEGPSLLLRGGRSNYVTDELLPAVKEVLPAAQIATLDAGHWLHAEQPTAFQRSVTEFIESLD</sequence>
<dbReference type="STRING" id="284577.SAMN05216571_10394"/>
<gene>
    <name evidence="3" type="ORF">SAMN05216571_10394</name>
</gene>
<protein>
    <submittedName>
        <fullName evidence="3">Esterase</fullName>
    </submittedName>
</protein>